<protein>
    <submittedName>
        <fullName evidence="3">PaaI family thioesterase</fullName>
    </submittedName>
</protein>
<gene>
    <name evidence="3" type="ORF">MJO55_26225</name>
</gene>
<evidence type="ECO:0000313" key="4">
    <source>
        <dbReference type="Proteomes" id="UP001055159"/>
    </source>
</evidence>
<dbReference type="InterPro" id="IPR006683">
    <property type="entry name" value="Thioestr_dom"/>
</dbReference>
<dbReference type="Proteomes" id="UP001055159">
    <property type="component" value="Chromosome"/>
</dbReference>
<dbReference type="Gene3D" id="3.10.129.10">
    <property type="entry name" value="Hotdog Thioesterase"/>
    <property type="match status" value="1"/>
</dbReference>
<dbReference type="InterPro" id="IPR003736">
    <property type="entry name" value="PAAI_dom"/>
</dbReference>
<sequence>MPHPLNTPLGRFGVDTTHEGADRCVASIPVAGLTNPSTGEATVAPLALLVDHIGGVVNHLRRGDGEWTVSSELAVEFAPGAADTIATAPDVPVVGVARPFGDKPDTALALCELGVRDVVATATVRSFYIAAPAELFAWPEASSAPRPGPRLSDLMAVEVAESGGDGSALAQADDPVLNNLVGTVHGGVSAMGLELAGSAAVQRAAGAPFRTASLRVNFLRPFHGGGEARYTARAVHAGRGSGVAEAVAVGADGRTALLARLTAYR</sequence>
<evidence type="ECO:0000259" key="2">
    <source>
        <dbReference type="Pfam" id="PF03061"/>
    </source>
</evidence>
<proteinExistence type="predicted"/>
<dbReference type="Pfam" id="PF03061">
    <property type="entry name" value="4HBT"/>
    <property type="match status" value="1"/>
</dbReference>
<dbReference type="NCBIfam" id="TIGR00369">
    <property type="entry name" value="unchar_dom_1"/>
    <property type="match status" value="1"/>
</dbReference>
<keyword evidence="1" id="KW-0378">Hydrolase</keyword>
<organism evidence="3 4">
    <name type="scientific">Mycolicibacterium rufum</name>
    <dbReference type="NCBI Taxonomy" id="318424"/>
    <lineage>
        <taxon>Bacteria</taxon>
        <taxon>Bacillati</taxon>
        <taxon>Actinomycetota</taxon>
        <taxon>Actinomycetes</taxon>
        <taxon>Mycobacteriales</taxon>
        <taxon>Mycobacteriaceae</taxon>
        <taxon>Mycolicibacterium</taxon>
    </lineage>
</organism>
<name>A0ABY3UHS1_9MYCO</name>
<evidence type="ECO:0000313" key="3">
    <source>
        <dbReference type="EMBL" id="ULP36629.1"/>
    </source>
</evidence>
<dbReference type="SUPFAM" id="SSF54637">
    <property type="entry name" value="Thioesterase/thiol ester dehydrase-isomerase"/>
    <property type="match status" value="1"/>
</dbReference>
<keyword evidence="4" id="KW-1185">Reference proteome</keyword>
<dbReference type="RefSeq" id="WP_043413636.1">
    <property type="nucleotide sequence ID" value="NZ_CP092427.2"/>
</dbReference>
<accession>A0ABY3UHS1</accession>
<dbReference type="InterPro" id="IPR029069">
    <property type="entry name" value="HotDog_dom_sf"/>
</dbReference>
<evidence type="ECO:0000256" key="1">
    <source>
        <dbReference type="ARBA" id="ARBA00022801"/>
    </source>
</evidence>
<dbReference type="CDD" id="cd03443">
    <property type="entry name" value="PaaI_thioesterase"/>
    <property type="match status" value="1"/>
</dbReference>
<reference evidence="3" key="1">
    <citation type="submission" date="2022-08" db="EMBL/GenBank/DDBJ databases">
        <title>Whole genome sequencing of non-tuberculosis mycobacteria type-strains.</title>
        <authorList>
            <person name="Igarashi Y."/>
            <person name="Osugi A."/>
            <person name="Mitarai S."/>
        </authorList>
    </citation>
    <scope>NUCLEOTIDE SEQUENCE</scope>
    <source>
        <strain evidence="3">JCM 16372</strain>
    </source>
</reference>
<feature type="domain" description="Thioesterase" evidence="2">
    <location>
        <begin position="182"/>
        <end position="255"/>
    </location>
</feature>
<dbReference type="EMBL" id="CP092427">
    <property type="protein sequence ID" value="ULP36629.1"/>
    <property type="molecule type" value="Genomic_DNA"/>
</dbReference>